<dbReference type="Proteomes" id="UP000231279">
    <property type="component" value="Unassembled WGS sequence"/>
</dbReference>
<feature type="transmembrane region" description="Helical" evidence="1">
    <location>
        <begin position="106"/>
        <end position="128"/>
    </location>
</feature>
<feature type="transmembrane region" description="Helical" evidence="1">
    <location>
        <begin position="57"/>
        <end position="77"/>
    </location>
</feature>
<keyword evidence="3" id="KW-1185">Reference proteome</keyword>
<keyword evidence="1" id="KW-1133">Transmembrane helix</keyword>
<organism evidence="2 3">
    <name type="scientific">Handroanthus impetiginosus</name>
    <dbReference type="NCBI Taxonomy" id="429701"/>
    <lineage>
        <taxon>Eukaryota</taxon>
        <taxon>Viridiplantae</taxon>
        <taxon>Streptophyta</taxon>
        <taxon>Embryophyta</taxon>
        <taxon>Tracheophyta</taxon>
        <taxon>Spermatophyta</taxon>
        <taxon>Magnoliopsida</taxon>
        <taxon>eudicotyledons</taxon>
        <taxon>Gunneridae</taxon>
        <taxon>Pentapetalae</taxon>
        <taxon>asterids</taxon>
        <taxon>lamiids</taxon>
        <taxon>Lamiales</taxon>
        <taxon>Bignoniaceae</taxon>
        <taxon>Crescentiina</taxon>
        <taxon>Tabebuia alliance</taxon>
        <taxon>Handroanthus</taxon>
    </lineage>
</organism>
<reference evidence="3" key="1">
    <citation type="journal article" date="2018" name="Gigascience">
        <title>Genome assembly of the Pink Ipe (Handroanthus impetiginosus, Bignoniaceae), a highly valued, ecologically keystone Neotropical timber forest tree.</title>
        <authorList>
            <person name="Silva-Junior O.B."/>
            <person name="Grattapaglia D."/>
            <person name="Novaes E."/>
            <person name="Collevatti R.G."/>
        </authorList>
    </citation>
    <scope>NUCLEOTIDE SEQUENCE [LARGE SCALE GENOMIC DNA]</scope>
    <source>
        <strain evidence="3">cv. UFG-1</strain>
    </source>
</reference>
<protein>
    <submittedName>
        <fullName evidence="2">Uncharacterized protein</fullName>
    </submittedName>
</protein>
<accession>A0A2G9I0U7</accession>
<gene>
    <name evidence="2" type="ORF">CDL12_03952</name>
</gene>
<comment type="caution">
    <text evidence="2">The sequence shown here is derived from an EMBL/GenBank/DDBJ whole genome shotgun (WGS) entry which is preliminary data.</text>
</comment>
<proteinExistence type="predicted"/>
<dbReference type="EMBL" id="NKXS01000585">
    <property type="protein sequence ID" value="PIN23366.1"/>
    <property type="molecule type" value="Genomic_DNA"/>
</dbReference>
<feature type="transmembrane region" description="Helical" evidence="1">
    <location>
        <begin position="26"/>
        <end position="50"/>
    </location>
</feature>
<dbReference type="AlphaFoldDB" id="A0A2G9I0U7"/>
<evidence type="ECO:0000313" key="2">
    <source>
        <dbReference type="EMBL" id="PIN23366.1"/>
    </source>
</evidence>
<evidence type="ECO:0000313" key="3">
    <source>
        <dbReference type="Proteomes" id="UP000231279"/>
    </source>
</evidence>
<dbReference type="OrthoDB" id="432835at2759"/>
<sequence>MFRLPHRIAKGKGAHLSFHSLDFALVFIYLFTGTGVVVLFIACCGCIGTATRNGCCLTCYSVLLILVGLGTAAFIFFDKRWKEEIPTDKTGNFDMIYEFLEKHWEIVKWIALGVVILEALVFLLALVVRAANSPADYDRDEEYIGGPRQQIRQQLHFIVGRALSHLLSLYGHRMQHLLGSLSLARAIALTAIAPKG</sequence>
<dbReference type="STRING" id="429701.A0A2G9I0U7"/>
<name>A0A2G9I0U7_9LAMI</name>
<keyword evidence="1" id="KW-0472">Membrane</keyword>
<keyword evidence="1" id="KW-0812">Transmembrane</keyword>
<evidence type="ECO:0000256" key="1">
    <source>
        <dbReference type="SAM" id="Phobius"/>
    </source>
</evidence>